<protein>
    <recommendedName>
        <fullName evidence="7">Disease resistance protein winged helix domain-containing protein</fullName>
    </recommendedName>
</protein>
<keyword evidence="3" id="KW-0677">Repeat</keyword>
<evidence type="ECO:0000313" key="8">
    <source>
        <dbReference type="EMBL" id="PHT33848.1"/>
    </source>
</evidence>
<sequence>MEKIEEYLSQLDKDLGSNITSDPKIIIELSYQHLPYHLKSCFLYFGTFLEGEEINISKLTWLWIGEGFVKNLEGESLQNIAESLQNIAEGCLENLINKYLVMDTKRSSDGKVKSCCMHGPLLDFCKQRSEEEHLLQWIKREDKRIDVSSRQVSQLFHNFKFLKMLDLESIVINYFPTVLVYLRYFAAQTAQDSISLLIANLWNLETLKLKSTKGKLRLPVTVWKMDVELLLLKTPNLRELRCSLVDFRQEIFPKLDSLTWLETLEIHLAANSTIDGPYNFPSSLRNFTLSNFFLGSCHKSNISKLPNLHVLKLVSIFFDNDKWEVRHEEFLKLKVLKLVKCEFFDEWKCPDDDAFPMLAHLVLDECPSLKEIPSYFVDSYSLKSIKVKRCSESVEWSAKKNQTRTGGILWDCRSQGLHPDGEKRQVINQVSEADQGFGNSRCHLVLNNNVYSVR</sequence>
<organism evidence="8 9">
    <name type="scientific">Capsicum baccatum</name>
    <name type="common">Peruvian pepper</name>
    <dbReference type="NCBI Taxonomy" id="33114"/>
    <lineage>
        <taxon>Eukaryota</taxon>
        <taxon>Viridiplantae</taxon>
        <taxon>Streptophyta</taxon>
        <taxon>Embryophyta</taxon>
        <taxon>Tracheophyta</taxon>
        <taxon>Spermatophyta</taxon>
        <taxon>Magnoliopsida</taxon>
        <taxon>eudicotyledons</taxon>
        <taxon>Gunneridae</taxon>
        <taxon>Pentapetalae</taxon>
        <taxon>asterids</taxon>
        <taxon>lamiids</taxon>
        <taxon>Solanales</taxon>
        <taxon>Solanaceae</taxon>
        <taxon>Solanoideae</taxon>
        <taxon>Capsiceae</taxon>
        <taxon>Capsicum</taxon>
    </lineage>
</organism>
<evidence type="ECO:0000259" key="7">
    <source>
        <dbReference type="Pfam" id="PF23559"/>
    </source>
</evidence>
<dbReference type="EMBL" id="MLFT02000011">
    <property type="protein sequence ID" value="PHT33848.1"/>
    <property type="molecule type" value="Genomic_DNA"/>
</dbReference>
<reference evidence="9" key="2">
    <citation type="journal article" date="2017" name="J. Anim. Genet.">
        <title>Multiple reference genome sequences of hot pepper reveal the massive evolution of plant disease resistance genes by retroduplication.</title>
        <authorList>
            <person name="Kim S."/>
            <person name="Park J."/>
            <person name="Yeom S.-I."/>
            <person name="Kim Y.-M."/>
            <person name="Seo E."/>
            <person name="Kim K.-T."/>
            <person name="Kim M.-S."/>
            <person name="Lee J.M."/>
            <person name="Cheong K."/>
            <person name="Shin H.-S."/>
            <person name="Kim S.-B."/>
            <person name="Han K."/>
            <person name="Lee J."/>
            <person name="Park M."/>
            <person name="Lee H.-A."/>
            <person name="Lee H.-Y."/>
            <person name="Lee Y."/>
            <person name="Oh S."/>
            <person name="Lee J.H."/>
            <person name="Choi E."/>
            <person name="Choi E."/>
            <person name="Lee S.E."/>
            <person name="Jeon J."/>
            <person name="Kim H."/>
            <person name="Choi G."/>
            <person name="Song H."/>
            <person name="Lee J."/>
            <person name="Lee S.-C."/>
            <person name="Kwon J.-K."/>
            <person name="Lee H.-Y."/>
            <person name="Koo N."/>
            <person name="Hong Y."/>
            <person name="Kim R.W."/>
            <person name="Kang W.-H."/>
            <person name="Huh J.H."/>
            <person name="Kang B.-C."/>
            <person name="Yang T.-J."/>
            <person name="Lee Y.-H."/>
            <person name="Bennetzen J.L."/>
            <person name="Choi D."/>
        </authorList>
    </citation>
    <scope>NUCLEOTIDE SEQUENCE [LARGE SCALE GENOMIC DNA]</scope>
    <source>
        <strain evidence="9">cv. PBC81</strain>
    </source>
</reference>
<accession>A0A2G2VLK6</accession>
<comment type="caution">
    <text evidence="8">The sequence shown here is derived from an EMBL/GenBank/DDBJ whole genome shotgun (WGS) entry which is preliminary data.</text>
</comment>
<evidence type="ECO:0000256" key="4">
    <source>
        <dbReference type="ARBA" id="ARBA00022741"/>
    </source>
</evidence>
<evidence type="ECO:0000256" key="3">
    <source>
        <dbReference type="ARBA" id="ARBA00022737"/>
    </source>
</evidence>
<evidence type="ECO:0000256" key="1">
    <source>
        <dbReference type="ARBA" id="ARBA00008894"/>
    </source>
</evidence>
<dbReference type="FunFam" id="1.10.10.10:FF:000322">
    <property type="entry name" value="Probable disease resistance protein At1g63360"/>
    <property type="match status" value="1"/>
</dbReference>
<evidence type="ECO:0000313" key="9">
    <source>
        <dbReference type="Proteomes" id="UP000224567"/>
    </source>
</evidence>
<keyword evidence="4" id="KW-0547">Nucleotide-binding</keyword>
<dbReference type="PANTHER" id="PTHR15140:SF42">
    <property type="entry name" value="LATE BLIGHT RESISTANCE PROTEIN R1-A-LIKE"/>
    <property type="match status" value="1"/>
</dbReference>
<dbReference type="Pfam" id="PF23559">
    <property type="entry name" value="WHD_DRP"/>
    <property type="match status" value="1"/>
</dbReference>
<comment type="similarity">
    <text evidence="1">Belongs to the disease resistance NB-LRR family.</text>
</comment>
<dbReference type="Gene3D" id="3.80.10.10">
    <property type="entry name" value="Ribonuclease Inhibitor"/>
    <property type="match status" value="1"/>
</dbReference>
<gene>
    <name evidence="8" type="ORF">CQW23_25648</name>
</gene>
<keyword evidence="6" id="KW-0067">ATP-binding</keyword>
<evidence type="ECO:0000256" key="2">
    <source>
        <dbReference type="ARBA" id="ARBA00022614"/>
    </source>
</evidence>
<dbReference type="InterPro" id="IPR058922">
    <property type="entry name" value="WHD_DRP"/>
</dbReference>
<dbReference type="AlphaFoldDB" id="A0A2G2VLK6"/>
<dbReference type="Proteomes" id="UP000224567">
    <property type="component" value="Unassembled WGS sequence"/>
</dbReference>
<evidence type="ECO:0000256" key="5">
    <source>
        <dbReference type="ARBA" id="ARBA00022821"/>
    </source>
</evidence>
<dbReference type="OrthoDB" id="1305226at2759"/>
<proteinExistence type="inferred from homology"/>
<reference evidence="8 9" key="1">
    <citation type="journal article" date="2017" name="Genome Biol.">
        <title>New reference genome sequences of hot pepper reveal the massive evolution of plant disease-resistance genes by retroduplication.</title>
        <authorList>
            <person name="Kim S."/>
            <person name="Park J."/>
            <person name="Yeom S.I."/>
            <person name="Kim Y.M."/>
            <person name="Seo E."/>
            <person name="Kim K.T."/>
            <person name="Kim M.S."/>
            <person name="Lee J.M."/>
            <person name="Cheong K."/>
            <person name="Shin H.S."/>
            <person name="Kim S.B."/>
            <person name="Han K."/>
            <person name="Lee J."/>
            <person name="Park M."/>
            <person name="Lee H.A."/>
            <person name="Lee H.Y."/>
            <person name="Lee Y."/>
            <person name="Oh S."/>
            <person name="Lee J.H."/>
            <person name="Choi E."/>
            <person name="Choi E."/>
            <person name="Lee S.E."/>
            <person name="Jeon J."/>
            <person name="Kim H."/>
            <person name="Choi G."/>
            <person name="Song H."/>
            <person name="Lee J."/>
            <person name="Lee S.C."/>
            <person name="Kwon J.K."/>
            <person name="Lee H.Y."/>
            <person name="Koo N."/>
            <person name="Hong Y."/>
            <person name="Kim R.W."/>
            <person name="Kang W.H."/>
            <person name="Huh J.H."/>
            <person name="Kang B.C."/>
            <person name="Yang T.J."/>
            <person name="Lee Y.H."/>
            <person name="Bennetzen J.L."/>
            <person name="Choi D."/>
        </authorList>
    </citation>
    <scope>NUCLEOTIDE SEQUENCE [LARGE SCALE GENOMIC DNA]</scope>
    <source>
        <strain evidence="9">cv. PBC81</strain>
    </source>
</reference>
<keyword evidence="5" id="KW-0611">Plant defense</keyword>
<dbReference type="GO" id="GO:0006952">
    <property type="term" value="P:defense response"/>
    <property type="evidence" value="ECO:0007669"/>
    <property type="project" value="UniProtKB-KW"/>
</dbReference>
<keyword evidence="2" id="KW-0433">Leucine-rich repeat</keyword>
<dbReference type="Gene3D" id="1.10.10.10">
    <property type="entry name" value="Winged helix-like DNA-binding domain superfamily/Winged helix DNA-binding domain"/>
    <property type="match status" value="1"/>
</dbReference>
<dbReference type="STRING" id="33114.A0A2G2VLK6"/>
<dbReference type="GO" id="GO:0005524">
    <property type="term" value="F:ATP binding"/>
    <property type="evidence" value="ECO:0007669"/>
    <property type="project" value="UniProtKB-KW"/>
</dbReference>
<evidence type="ECO:0000256" key="6">
    <source>
        <dbReference type="ARBA" id="ARBA00022840"/>
    </source>
</evidence>
<dbReference type="SUPFAM" id="SSF52047">
    <property type="entry name" value="RNI-like"/>
    <property type="match status" value="1"/>
</dbReference>
<feature type="domain" description="Disease resistance protein winged helix" evidence="7">
    <location>
        <begin position="48"/>
        <end position="124"/>
    </location>
</feature>
<dbReference type="InterPro" id="IPR036388">
    <property type="entry name" value="WH-like_DNA-bd_sf"/>
</dbReference>
<dbReference type="InterPro" id="IPR032675">
    <property type="entry name" value="LRR_dom_sf"/>
</dbReference>
<name>A0A2G2VLK6_CAPBA</name>
<dbReference type="PANTHER" id="PTHR15140">
    <property type="entry name" value="TUBULIN-SPECIFIC CHAPERONE E"/>
    <property type="match status" value="1"/>
</dbReference>
<keyword evidence="9" id="KW-1185">Reference proteome</keyword>